<name>A0AA51N4M7_9BACT</name>
<dbReference type="CDD" id="cd18787">
    <property type="entry name" value="SF2_C_DEAD"/>
    <property type="match status" value="1"/>
</dbReference>
<dbReference type="SUPFAM" id="SSF52540">
    <property type="entry name" value="P-loop containing nucleoside triphosphate hydrolases"/>
    <property type="match status" value="1"/>
</dbReference>
<evidence type="ECO:0000256" key="4">
    <source>
        <dbReference type="ARBA" id="ARBA00022840"/>
    </source>
</evidence>
<dbReference type="InterPro" id="IPR014001">
    <property type="entry name" value="Helicase_ATP-bd"/>
</dbReference>
<sequence length="438" mass="49670">MNIVVKNRSEILSKLRIKRLNSLQEEVLKVFNISEDILILSPTGTGKTLAYLLPILESLNPNCKYIQALVVVPSRELAIQIEQVFRTMGTGYKAIAIYGGRSGKKDRIDLQHPPALLIGTPGRIADHIERESFSVQSISMLVLDEFDKSLEIGFEYEMKSIIWELPHIDKKILTSATQLDKIPDFVGFRDPFIINHLHQNKPEISIKVISTQKSEKLTALIDLVQKLRNQKGVIFCNFKESISSVSEYLSNENISHEVFYGGLEQKDRERALIKFRNGSNNLLLATDLAARGIDIDDINFIIHLELPLKEQEFIHRNGRTARMNEKGVVYILHSEELYLPDFIPSNYISLEEIKVENSESKNFTTLFISGGRRDKISKGDIVGLFLKEGKLSQDDLGLIELKQDCAFVAVAQAKAEKLAKLLNNSKLKKKKVRIKVLE</sequence>
<dbReference type="RefSeq" id="WP_308355934.1">
    <property type="nucleotide sequence ID" value="NZ_CP129970.2"/>
</dbReference>
<dbReference type="CDD" id="cd00268">
    <property type="entry name" value="DEADc"/>
    <property type="match status" value="1"/>
</dbReference>
<gene>
    <name evidence="8" type="ORF">QYS48_31885</name>
</gene>
<evidence type="ECO:0000313" key="8">
    <source>
        <dbReference type="EMBL" id="WMN06192.1"/>
    </source>
</evidence>
<dbReference type="GO" id="GO:0016787">
    <property type="term" value="F:hydrolase activity"/>
    <property type="evidence" value="ECO:0007669"/>
    <property type="project" value="UniProtKB-KW"/>
</dbReference>
<keyword evidence="3 8" id="KW-0347">Helicase</keyword>
<evidence type="ECO:0000256" key="3">
    <source>
        <dbReference type="ARBA" id="ARBA00022806"/>
    </source>
</evidence>
<evidence type="ECO:0000259" key="7">
    <source>
        <dbReference type="PROSITE" id="PS51194"/>
    </source>
</evidence>
<dbReference type="PROSITE" id="PS51192">
    <property type="entry name" value="HELICASE_ATP_BIND_1"/>
    <property type="match status" value="1"/>
</dbReference>
<evidence type="ECO:0000256" key="5">
    <source>
        <dbReference type="ARBA" id="ARBA00038437"/>
    </source>
</evidence>
<accession>A0AA51N4M7</accession>
<dbReference type="Gene3D" id="3.30.70.330">
    <property type="match status" value="1"/>
</dbReference>
<evidence type="ECO:0000256" key="2">
    <source>
        <dbReference type="ARBA" id="ARBA00022801"/>
    </source>
</evidence>
<proteinExistence type="inferred from homology"/>
<keyword evidence="9" id="KW-1185">Reference proteome</keyword>
<comment type="similarity">
    <text evidence="5">Belongs to the DEAD box helicase family.</text>
</comment>
<dbReference type="Gene3D" id="3.40.50.300">
    <property type="entry name" value="P-loop containing nucleotide triphosphate hydrolases"/>
    <property type="match status" value="2"/>
</dbReference>
<evidence type="ECO:0000256" key="1">
    <source>
        <dbReference type="ARBA" id="ARBA00022741"/>
    </source>
</evidence>
<dbReference type="GO" id="GO:0003676">
    <property type="term" value="F:nucleic acid binding"/>
    <property type="evidence" value="ECO:0007669"/>
    <property type="project" value="InterPro"/>
</dbReference>
<protein>
    <submittedName>
        <fullName evidence="8">DEAD/DEAH box helicase</fullName>
        <ecNumber evidence="8">3.6.4.-</ecNumber>
    </submittedName>
</protein>
<keyword evidence="1" id="KW-0547">Nucleotide-binding</keyword>
<dbReference type="InterPro" id="IPR005580">
    <property type="entry name" value="DbpA/CsdA_RNA-bd_dom"/>
</dbReference>
<dbReference type="InterPro" id="IPR027417">
    <property type="entry name" value="P-loop_NTPase"/>
</dbReference>
<dbReference type="PANTHER" id="PTHR47959">
    <property type="entry name" value="ATP-DEPENDENT RNA HELICASE RHLE-RELATED"/>
    <property type="match status" value="1"/>
</dbReference>
<dbReference type="Proteomes" id="UP001244443">
    <property type="component" value="Chromosome"/>
</dbReference>
<dbReference type="PROSITE" id="PS51194">
    <property type="entry name" value="HELICASE_CTER"/>
    <property type="match status" value="1"/>
</dbReference>
<dbReference type="InterPro" id="IPR001650">
    <property type="entry name" value="Helicase_C-like"/>
</dbReference>
<dbReference type="EC" id="3.6.4.-" evidence="8"/>
<dbReference type="SMART" id="SM00490">
    <property type="entry name" value="HELICc"/>
    <property type="match status" value="1"/>
</dbReference>
<dbReference type="InterPro" id="IPR044742">
    <property type="entry name" value="DEAD/DEAH_RhlB"/>
</dbReference>
<dbReference type="InterPro" id="IPR012677">
    <property type="entry name" value="Nucleotide-bd_a/b_plait_sf"/>
</dbReference>
<dbReference type="Pfam" id="PF03880">
    <property type="entry name" value="DbpA"/>
    <property type="match status" value="1"/>
</dbReference>
<dbReference type="GO" id="GO:0005524">
    <property type="term" value="F:ATP binding"/>
    <property type="evidence" value="ECO:0007669"/>
    <property type="project" value="UniProtKB-KW"/>
</dbReference>
<dbReference type="GO" id="GO:0003724">
    <property type="term" value="F:RNA helicase activity"/>
    <property type="evidence" value="ECO:0007669"/>
    <property type="project" value="TreeGrafter"/>
</dbReference>
<dbReference type="GO" id="GO:0005829">
    <property type="term" value="C:cytosol"/>
    <property type="evidence" value="ECO:0007669"/>
    <property type="project" value="TreeGrafter"/>
</dbReference>
<dbReference type="AlphaFoldDB" id="A0AA51N4M7"/>
<organism evidence="8 9">
    <name type="scientific">Marivirga arenosa</name>
    <dbReference type="NCBI Taxonomy" id="3059076"/>
    <lineage>
        <taxon>Bacteria</taxon>
        <taxon>Pseudomonadati</taxon>
        <taxon>Bacteroidota</taxon>
        <taxon>Cytophagia</taxon>
        <taxon>Cytophagales</taxon>
        <taxon>Marivirgaceae</taxon>
        <taxon>Marivirga</taxon>
    </lineage>
</organism>
<dbReference type="PANTHER" id="PTHR47959:SF1">
    <property type="entry name" value="ATP-DEPENDENT RNA HELICASE DBPA"/>
    <property type="match status" value="1"/>
</dbReference>
<reference evidence="8" key="1">
    <citation type="submission" date="2023-08" db="EMBL/GenBank/DDBJ databases">
        <title>Comparative genomics and taxonomic characterization of three novel marine species of genus Marivirga.</title>
        <authorList>
            <person name="Muhammad N."/>
            <person name="Kim S.-G."/>
        </authorList>
    </citation>
    <scope>NUCLEOTIDE SEQUENCE [LARGE SCALE GENOMIC DNA]</scope>
    <source>
        <strain evidence="8">ABR2-2</strain>
    </source>
</reference>
<feature type="domain" description="Helicase C-terminal" evidence="7">
    <location>
        <begin position="216"/>
        <end position="361"/>
    </location>
</feature>
<dbReference type="EMBL" id="CP129970">
    <property type="protein sequence ID" value="WMN06192.1"/>
    <property type="molecule type" value="Genomic_DNA"/>
</dbReference>
<feature type="domain" description="Helicase ATP-binding" evidence="6">
    <location>
        <begin position="28"/>
        <end position="196"/>
    </location>
</feature>
<dbReference type="CDD" id="cd12252">
    <property type="entry name" value="RRM_DbpA"/>
    <property type="match status" value="1"/>
</dbReference>
<keyword evidence="4" id="KW-0067">ATP-binding</keyword>
<dbReference type="SMART" id="SM00487">
    <property type="entry name" value="DEXDc"/>
    <property type="match status" value="1"/>
</dbReference>
<dbReference type="Pfam" id="PF00271">
    <property type="entry name" value="Helicase_C"/>
    <property type="match status" value="1"/>
</dbReference>
<dbReference type="InterPro" id="IPR050079">
    <property type="entry name" value="DEAD_box_RNA_helicase"/>
</dbReference>
<dbReference type="Pfam" id="PF00270">
    <property type="entry name" value="DEAD"/>
    <property type="match status" value="1"/>
</dbReference>
<evidence type="ECO:0000313" key="9">
    <source>
        <dbReference type="Proteomes" id="UP001244443"/>
    </source>
</evidence>
<keyword evidence="2 8" id="KW-0378">Hydrolase</keyword>
<dbReference type="InterPro" id="IPR011545">
    <property type="entry name" value="DEAD/DEAH_box_helicase_dom"/>
</dbReference>
<evidence type="ECO:0000259" key="6">
    <source>
        <dbReference type="PROSITE" id="PS51192"/>
    </source>
</evidence>